<reference evidence="2 3" key="1">
    <citation type="submission" date="2018-05" db="EMBL/GenBank/DDBJ databases">
        <title>Kurthia sibirica genome sequence.</title>
        <authorList>
            <person name="Maclea K.S."/>
            <person name="Goen A.E."/>
        </authorList>
    </citation>
    <scope>NUCLEOTIDE SEQUENCE [LARGE SCALE GENOMIC DNA]</scope>
    <source>
        <strain evidence="2 3">ATCC 49154</strain>
    </source>
</reference>
<dbReference type="InterPro" id="IPR039248">
    <property type="entry name" value="Ptase_RsbX"/>
</dbReference>
<dbReference type="PANTHER" id="PTHR35801">
    <property type="entry name" value="PHOSPHOSERINE PHOSPHATASE RSBX"/>
    <property type="match status" value="1"/>
</dbReference>
<dbReference type="SUPFAM" id="SSF81606">
    <property type="entry name" value="PP2C-like"/>
    <property type="match status" value="1"/>
</dbReference>
<keyword evidence="3" id="KW-1185">Reference proteome</keyword>
<dbReference type="PANTHER" id="PTHR35801:SF1">
    <property type="entry name" value="PHOSPHOSERINE PHOSPHATASE RSBX"/>
    <property type="match status" value="1"/>
</dbReference>
<evidence type="ECO:0000313" key="2">
    <source>
        <dbReference type="EMBL" id="PWI24885.1"/>
    </source>
</evidence>
<dbReference type="Proteomes" id="UP000245938">
    <property type="component" value="Unassembled WGS sequence"/>
</dbReference>
<gene>
    <name evidence="2" type="ORF">DEX24_10730</name>
</gene>
<protein>
    <recommendedName>
        <fullName evidence="1">PPM-type phosphatase domain-containing protein</fullName>
    </recommendedName>
</protein>
<evidence type="ECO:0000259" key="1">
    <source>
        <dbReference type="SMART" id="SM00331"/>
    </source>
</evidence>
<dbReference type="OrthoDB" id="1090916at2"/>
<accession>A0A2U3AK43</accession>
<dbReference type="EMBL" id="QFVR01000014">
    <property type="protein sequence ID" value="PWI24885.1"/>
    <property type="molecule type" value="Genomic_DNA"/>
</dbReference>
<sequence>MKKDGRNDFIQYTTLLHAKNNAAVSGDAFSIVLTDDSFVAVLVDGLGSGIEANVSAKIVTEELERDPTCGLDDILQRSNARMLGKRGAVAAVIRIRFQQQIIEFSSIGNITCKIFRQLPKKIIYPRRTVGYLSGVEQGFFIQAVEYYSGDSFILHTDGIEIIEAGTLFSEEEFIKFQYGQSTNLKLQNDDASFIAGRLF</sequence>
<organism evidence="2 3">
    <name type="scientific">Kurthia sibirica</name>
    <dbReference type="NCBI Taxonomy" id="202750"/>
    <lineage>
        <taxon>Bacteria</taxon>
        <taxon>Bacillati</taxon>
        <taxon>Bacillota</taxon>
        <taxon>Bacilli</taxon>
        <taxon>Bacillales</taxon>
        <taxon>Caryophanaceae</taxon>
        <taxon>Kurthia</taxon>
    </lineage>
</organism>
<name>A0A2U3AK43_9BACL</name>
<dbReference type="Gene3D" id="3.60.40.10">
    <property type="entry name" value="PPM-type phosphatase domain"/>
    <property type="match status" value="1"/>
</dbReference>
<dbReference type="InterPro" id="IPR036457">
    <property type="entry name" value="PPM-type-like_dom_sf"/>
</dbReference>
<dbReference type="Pfam" id="PF07228">
    <property type="entry name" value="SpoIIE"/>
    <property type="match status" value="1"/>
</dbReference>
<proteinExistence type="predicted"/>
<dbReference type="AlphaFoldDB" id="A0A2U3AK43"/>
<evidence type="ECO:0000313" key="3">
    <source>
        <dbReference type="Proteomes" id="UP000245938"/>
    </source>
</evidence>
<dbReference type="SMART" id="SM00331">
    <property type="entry name" value="PP2C_SIG"/>
    <property type="match status" value="1"/>
</dbReference>
<dbReference type="RefSeq" id="WP_109306428.1">
    <property type="nucleotide sequence ID" value="NZ_BJUF01000005.1"/>
</dbReference>
<dbReference type="InterPro" id="IPR001932">
    <property type="entry name" value="PPM-type_phosphatase-like_dom"/>
</dbReference>
<comment type="caution">
    <text evidence="2">The sequence shown here is derived from an EMBL/GenBank/DDBJ whole genome shotgun (WGS) entry which is preliminary data.</text>
</comment>
<feature type="domain" description="PPM-type phosphatase" evidence="1">
    <location>
        <begin position="11"/>
        <end position="198"/>
    </location>
</feature>